<name>A0A2B4S3J0_STYPI</name>
<feature type="domain" description="Reverse transcriptase" evidence="1">
    <location>
        <begin position="135"/>
        <end position="267"/>
    </location>
</feature>
<dbReference type="InterPro" id="IPR000477">
    <property type="entry name" value="RT_dom"/>
</dbReference>
<evidence type="ECO:0000313" key="3">
    <source>
        <dbReference type="Proteomes" id="UP000225706"/>
    </source>
</evidence>
<dbReference type="AlphaFoldDB" id="A0A2B4S3J0"/>
<dbReference type="PANTHER" id="PTHR33332">
    <property type="entry name" value="REVERSE TRANSCRIPTASE DOMAIN-CONTAINING PROTEIN"/>
    <property type="match status" value="1"/>
</dbReference>
<keyword evidence="2" id="KW-0695">RNA-directed DNA polymerase</keyword>
<proteinExistence type="predicted"/>
<keyword evidence="2" id="KW-0808">Transferase</keyword>
<evidence type="ECO:0000313" key="2">
    <source>
        <dbReference type="EMBL" id="PFX23340.1"/>
    </source>
</evidence>
<comment type="caution">
    <text evidence="2">The sequence shown here is derived from an EMBL/GenBank/DDBJ whole genome shotgun (WGS) entry which is preliminary data.</text>
</comment>
<dbReference type="STRING" id="50429.A0A2B4S3J0"/>
<accession>A0A2B4S3J0</accession>
<sequence length="297" mass="32888">MLQLIPTNFGIFTAVKPRQAHKLPSTIKRDMTDPVPATNPIDKASLFNDYFYSVFNLKNDQPPPAGCHAIFPVSECLSNITLSEFEILTTLQSLNPSKSPGPDAIPSRLLKELAPDISSSITCIFNKSLSEGSFSNVIYLDMAKAFDKVPHEKLLYKLEMVGVRGQLLAWFRSYLTNRRRRTVIEGHASDWRYVPSGVHQGSIIGPLPFLIFINNIAVNIDADTNIHLYADDAKCFRGLLSLDDQDALQRDLYSIEDWSDLWAIKLANSEVLLSHFGAGSVMVGSTSLISLGTIGLT</sequence>
<dbReference type="Pfam" id="PF00078">
    <property type="entry name" value="RVT_1"/>
    <property type="match status" value="1"/>
</dbReference>
<keyword evidence="2" id="KW-0548">Nucleotidyltransferase</keyword>
<reference evidence="3" key="1">
    <citation type="journal article" date="2017" name="bioRxiv">
        <title>Comparative analysis of the genomes of Stylophora pistillata and Acropora digitifera provides evidence for extensive differences between species of corals.</title>
        <authorList>
            <person name="Voolstra C.R."/>
            <person name="Li Y."/>
            <person name="Liew Y.J."/>
            <person name="Baumgarten S."/>
            <person name="Zoccola D."/>
            <person name="Flot J.-F."/>
            <person name="Tambutte S."/>
            <person name="Allemand D."/>
            <person name="Aranda M."/>
        </authorList>
    </citation>
    <scope>NUCLEOTIDE SEQUENCE [LARGE SCALE GENOMIC DNA]</scope>
</reference>
<dbReference type="GO" id="GO:0003964">
    <property type="term" value="F:RNA-directed DNA polymerase activity"/>
    <property type="evidence" value="ECO:0007669"/>
    <property type="project" value="UniProtKB-KW"/>
</dbReference>
<evidence type="ECO:0000259" key="1">
    <source>
        <dbReference type="Pfam" id="PF00078"/>
    </source>
</evidence>
<dbReference type="Proteomes" id="UP000225706">
    <property type="component" value="Unassembled WGS sequence"/>
</dbReference>
<gene>
    <name evidence="2" type="primary">jockey\pol</name>
    <name evidence="2" type="ORF">AWC38_SpisGene12133</name>
</gene>
<dbReference type="EMBL" id="LSMT01000211">
    <property type="protein sequence ID" value="PFX23340.1"/>
    <property type="molecule type" value="Genomic_DNA"/>
</dbReference>
<protein>
    <submittedName>
        <fullName evidence="2">RNA-directed DNA polymerase from mobile element jockey</fullName>
    </submittedName>
</protein>
<organism evidence="2 3">
    <name type="scientific">Stylophora pistillata</name>
    <name type="common">Smooth cauliflower coral</name>
    <dbReference type="NCBI Taxonomy" id="50429"/>
    <lineage>
        <taxon>Eukaryota</taxon>
        <taxon>Metazoa</taxon>
        <taxon>Cnidaria</taxon>
        <taxon>Anthozoa</taxon>
        <taxon>Hexacorallia</taxon>
        <taxon>Scleractinia</taxon>
        <taxon>Astrocoeniina</taxon>
        <taxon>Pocilloporidae</taxon>
        <taxon>Stylophora</taxon>
    </lineage>
</organism>
<keyword evidence="3" id="KW-1185">Reference proteome</keyword>